<feature type="region of interest" description="Disordered" evidence="8">
    <location>
        <begin position="1137"/>
        <end position="1197"/>
    </location>
</feature>
<keyword evidence="4 9" id="KW-1133">Transmembrane helix</keyword>
<evidence type="ECO:0000256" key="4">
    <source>
        <dbReference type="ARBA" id="ARBA00022989"/>
    </source>
</evidence>
<keyword evidence="2 9" id="KW-0812">Transmembrane</keyword>
<feature type="region of interest" description="Disordered" evidence="8">
    <location>
        <begin position="287"/>
        <end position="312"/>
    </location>
</feature>
<dbReference type="Gene3D" id="3.10.580.10">
    <property type="entry name" value="CBS-domain"/>
    <property type="match status" value="1"/>
</dbReference>
<feature type="region of interest" description="Disordered" evidence="8">
    <location>
        <begin position="1039"/>
        <end position="1070"/>
    </location>
</feature>
<dbReference type="Proteomes" id="UP000751190">
    <property type="component" value="Unassembled WGS sequence"/>
</dbReference>
<keyword evidence="6 9" id="KW-0472">Membrane</keyword>
<keyword evidence="11" id="KW-1185">Reference proteome</keyword>
<evidence type="ECO:0000256" key="8">
    <source>
        <dbReference type="SAM" id="MobiDB-lite"/>
    </source>
</evidence>
<feature type="transmembrane region" description="Helical" evidence="9">
    <location>
        <begin position="424"/>
        <end position="457"/>
    </location>
</feature>
<evidence type="ECO:0000313" key="10">
    <source>
        <dbReference type="EMBL" id="KAG8463770.1"/>
    </source>
</evidence>
<feature type="compositionally biased region" description="Low complexity" evidence="8">
    <location>
        <begin position="1146"/>
        <end position="1157"/>
    </location>
</feature>
<dbReference type="PRINTS" id="PR00762">
    <property type="entry name" value="CLCHANNEL"/>
</dbReference>
<feature type="compositionally biased region" description="Low complexity" evidence="8">
    <location>
        <begin position="1175"/>
        <end position="1184"/>
    </location>
</feature>
<evidence type="ECO:0008006" key="12">
    <source>
        <dbReference type="Google" id="ProtNLM"/>
    </source>
</evidence>
<evidence type="ECO:0000256" key="9">
    <source>
        <dbReference type="SAM" id="Phobius"/>
    </source>
</evidence>
<feature type="region of interest" description="Disordered" evidence="8">
    <location>
        <begin position="1"/>
        <end position="49"/>
    </location>
</feature>
<reference evidence="10" key="1">
    <citation type="submission" date="2021-05" db="EMBL/GenBank/DDBJ databases">
        <title>The genome of the haptophyte Pavlova lutheri (Diacronema luteri, Pavlovales) - a model for lipid biosynthesis in eukaryotic algae.</title>
        <authorList>
            <person name="Hulatt C.J."/>
            <person name="Posewitz M.C."/>
        </authorList>
    </citation>
    <scope>NUCLEOTIDE SEQUENCE</scope>
    <source>
        <strain evidence="10">NIVA-4/92</strain>
    </source>
</reference>
<dbReference type="InterPro" id="IPR046342">
    <property type="entry name" value="CBS_dom_sf"/>
</dbReference>
<evidence type="ECO:0000313" key="11">
    <source>
        <dbReference type="Proteomes" id="UP000751190"/>
    </source>
</evidence>
<proteinExistence type="predicted"/>
<feature type="transmembrane region" description="Helical" evidence="9">
    <location>
        <begin position="633"/>
        <end position="653"/>
    </location>
</feature>
<feature type="transmembrane region" description="Helical" evidence="9">
    <location>
        <begin position="687"/>
        <end position="705"/>
    </location>
</feature>
<comment type="subcellular location">
    <subcellularLocation>
        <location evidence="1">Membrane</location>
        <topology evidence="1">Multi-pass membrane protein</topology>
    </subcellularLocation>
</comment>
<name>A0A8J5XIC1_DIALT</name>
<dbReference type="Gene3D" id="1.10.3080.10">
    <property type="entry name" value="Clc chloride channel"/>
    <property type="match status" value="1"/>
</dbReference>
<accession>A0A8J5XIC1</accession>
<feature type="region of interest" description="Disordered" evidence="8">
    <location>
        <begin position="145"/>
        <end position="226"/>
    </location>
</feature>
<dbReference type="InterPro" id="IPR051280">
    <property type="entry name" value="Cl-channel/antiporter"/>
</dbReference>
<keyword evidence="5" id="KW-0129">CBS domain</keyword>
<evidence type="ECO:0000256" key="7">
    <source>
        <dbReference type="SAM" id="Coils"/>
    </source>
</evidence>
<feature type="transmembrane region" description="Helical" evidence="9">
    <location>
        <begin position="381"/>
        <end position="404"/>
    </location>
</feature>
<keyword evidence="3" id="KW-0677">Repeat</keyword>
<feature type="transmembrane region" description="Helical" evidence="9">
    <location>
        <begin position="584"/>
        <end position="603"/>
    </location>
</feature>
<dbReference type="InterPro" id="IPR014743">
    <property type="entry name" value="Cl-channel_core"/>
</dbReference>
<dbReference type="SUPFAM" id="SSF81340">
    <property type="entry name" value="Clc chloride channel"/>
    <property type="match status" value="1"/>
</dbReference>
<feature type="compositionally biased region" description="Low complexity" evidence="8">
    <location>
        <begin position="187"/>
        <end position="199"/>
    </location>
</feature>
<feature type="compositionally biased region" description="Basic and acidic residues" evidence="8">
    <location>
        <begin position="163"/>
        <end position="177"/>
    </location>
</feature>
<comment type="caution">
    <text evidence="10">The sequence shown here is derived from an EMBL/GenBank/DDBJ whole genome shotgun (WGS) entry which is preliminary data.</text>
</comment>
<feature type="compositionally biased region" description="Pro residues" evidence="8">
    <location>
        <begin position="1158"/>
        <end position="1174"/>
    </location>
</feature>
<feature type="compositionally biased region" description="Basic and acidic residues" evidence="8">
    <location>
        <begin position="7"/>
        <end position="22"/>
    </location>
</feature>
<evidence type="ECO:0000256" key="6">
    <source>
        <dbReference type="ARBA" id="ARBA00023136"/>
    </source>
</evidence>
<dbReference type="InterPro" id="IPR001807">
    <property type="entry name" value="ClC"/>
</dbReference>
<organism evidence="10 11">
    <name type="scientific">Diacronema lutheri</name>
    <name type="common">Unicellular marine alga</name>
    <name type="synonym">Monochrysis lutheri</name>
    <dbReference type="NCBI Taxonomy" id="2081491"/>
    <lineage>
        <taxon>Eukaryota</taxon>
        <taxon>Haptista</taxon>
        <taxon>Haptophyta</taxon>
        <taxon>Pavlovophyceae</taxon>
        <taxon>Pavlovales</taxon>
        <taxon>Pavlovaceae</taxon>
        <taxon>Diacronema</taxon>
    </lineage>
</organism>
<dbReference type="Pfam" id="PF00654">
    <property type="entry name" value="Voltage_CLC"/>
    <property type="match status" value="2"/>
</dbReference>
<evidence type="ECO:0000256" key="3">
    <source>
        <dbReference type="ARBA" id="ARBA00022737"/>
    </source>
</evidence>
<dbReference type="OMA" id="AHEACAP"/>
<feature type="region of interest" description="Disordered" evidence="8">
    <location>
        <begin position="1353"/>
        <end position="1374"/>
    </location>
</feature>
<dbReference type="OrthoDB" id="428525at2759"/>
<dbReference type="EMBL" id="JAGTXO010000015">
    <property type="protein sequence ID" value="KAG8463770.1"/>
    <property type="molecule type" value="Genomic_DNA"/>
</dbReference>
<dbReference type="GO" id="GO:0016020">
    <property type="term" value="C:membrane"/>
    <property type="evidence" value="ECO:0007669"/>
    <property type="project" value="UniProtKB-SubCell"/>
</dbReference>
<evidence type="ECO:0000256" key="1">
    <source>
        <dbReference type="ARBA" id="ARBA00004141"/>
    </source>
</evidence>
<feature type="coiled-coil region" evidence="7">
    <location>
        <begin position="74"/>
        <end position="101"/>
    </location>
</feature>
<dbReference type="SUPFAM" id="SSF54631">
    <property type="entry name" value="CBS-domain pair"/>
    <property type="match status" value="1"/>
</dbReference>
<feature type="transmembrane region" description="Helical" evidence="9">
    <location>
        <begin position="477"/>
        <end position="497"/>
    </location>
</feature>
<feature type="compositionally biased region" description="Basic and acidic residues" evidence="8">
    <location>
        <begin position="36"/>
        <end position="49"/>
    </location>
</feature>
<gene>
    <name evidence="10" type="ORF">KFE25_004043</name>
</gene>
<feature type="compositionally biased region" description="Low complexity" evidence="8">
    <location>
        <begin position="1043"/>
        <end position="1070"/>
    </location>
</feature>
<dbReference type="GO" id="GO:0015108">
    <property type="term" value="F:chloride transmembrane transporter activity"/>
    <property type="evidence" value="ECO:0007669"/>
    <property type="project" value="InterPro"/>
</dbReference>
<evidence type="ECO:0000256" key="5">
    <source>
        <dbReference type="ARBA" id="ARBA00023122"/>
    </source>
</evidence>
<protein>
    <recommendedName>
        <fullName evidence="12">Chloride channel protein</fullName>
    </recommendedName>
</protein>
<dbReference type="PANTHER" id="PTHR11689:SF136">
    <property type="entry name" value="H(+)_CL(-) EXCHANGE TRANSPORTER 7"/>
    <property type="match status" value="1"/>
</dbReference>
<evidence type="ECO:0000256" key="2">
    <source>
        <dbReference type="ARBA" id="ARBA00022692"/>
    </source>
</evidence>
<feature type="transmembrane region" description="Helical" evidence="9">
    <location>
        <begin position="549"/>
        <end position="572"/>
    </location>
</feature>
<dbReference type="PANTHER" id="PTHR11689">
    <property type="entry name" value="CHLORIDE CHANNEL PROTEIN CLC FAMILY MEMBER"/>
    <property type="match status" value="1"/>
</dbReference>
<sequence length="1374" mass="139979">MGDVDEREGLVAERKVPSKPDGGRSTPPRLVHKLAHAADRRRTQLEQRDGELRAADAARLAREHVGEATNGELVARLLHENSELASTIADLEAALAAAEGRSLVDSPPAAPHAHEACAPPRLSGYGAWRARNDARLLELRSGARSWARADPHHAVTHGVSPLERFERRRPGRGHAERGGAPGGAAGPAGAAASAPLCAPSSSEPDSLEPADDLCGSPRASLPRAGSRRAASSLPACGTSASGAFAEALREVRDRVGASVGLHGLEEAAALLLRGSAPRAVASACSDGEDELHADDGAPADDGPLARDCTDGAGGAAAARAGDEASAALADDASGSDLDVSAVSVPTFESYDFVQVRSRLRYEADAADGHRAAADREELVEVIFNGFLGPLLVGALCGVAAYVTNSGSNWLVELKWEWTFALLHGGLWGLVAFPLFAALCISFTAAAAALAILAPAACGSGIQHVKATLNGIRVPGALSLRTLGVKLIGITLVVASGLPAGREGPMVQIGACVSAAVLGLYRTALGMRCAHTTPSAQARLLDEDVHLRDYVTIGAAAGVAAAFNAPIGGVLFALEEVSTVWSSRLTLRCFFASIVGAVCSSYFVSGGQHGVIEDDALVVFGDYDLGSTLELRELPVLLLIGACGGLLGAAFNALNGRLNAWRQRAHSARGALLLLAGGSRERAKVGEAAAIALLCATLAFVLPLLFGCSDASTLAGDAAGAGAGASPSARLGGRAIDVHSLLVSVQCSAEDGEYNEIASITLSNQHRVVRALFSRHASGALFSPRTLLLCLLLNLATMAVVHGAAIPVGLFIPCMTIGALGGRLVGELIANADSVHAAAAAAAEAFARATNATGADGAATPTAAAAEAAAAAATAALATADTGFYALIGAAAMVGGVTRMTISLTVIMCEFSNDAGALLPLMATVLVAKVVGDIFTPSVTDIGIALAGFPFVEAHPPRRTAALCAEDVMTRSVVALPLVATARDVHAALAYTEHGAFPVIDTGRSRKCRHLAGLVHRYQLHALLERKAFFTDDMAARIWPPSRPSDTAPPSSPPSAGAGANARALPASGRPAAADAAGAAVAEANVPHAAPPREAEAGAGAEAGTLDHGGGGAACTPAARAPSGSASCALHPVPLPLPPPPPPGAAPAPLARHSSPLIDLPPSPSAPQPPSPPPAASAAVAARSPATPPPRAPPRLPLSDLTLSDLLRARAQMRRPVSGTAGGGHDAGGGVGKLGAMLDRLYGAPPLPPVGSVTQPPPPSLAPLELEMLVDLRPVMELSPLAVLHTCPLDRLHTLFWSVGLRHLFVCDTRNSLMGVITRKDLLPDVLRDAAEMVPSAEAAHACSRARLDGGGGVGDGERWLPPHVRRRNRDTSIG</sequence>
<feature type="region of interest" description="Disordered" evidence="8">
    <location>
        <begin position="1082"/>
        <end position="1125"/>
    </location>
</feature>
<keyword evidence="7" id="KW-0175">Coiled coil</keyword>
<feature type="compositionally biased region" description="Pro residues" evidence="8">
    <location>
        <begin position="1185"/>
        <end position="1195"/>
    </location>
</feature>